<dbReference type="GO" id="GO:0043226">
    <property type="term" value="C:organelle"/>
    <property type="evidence" value="ECO:0007669"/>
    <property type="project" value="UniProtKB-ARBA"/>
</dbReference>
<dbReference type="Gene3D" id="6.10.140.470">
    <property type="match status" value="1"/>
</dbReference>
<feature type="non-terminal residue" evidence="11">
    <location>
        <position position="1"/>
    </location>
</feature>
<dbReference type="PANTHER" id="PTHR23065:SF7">
    <property type="entry name" value="NOSTRIN, ISOFORM H"/>
    <property type="match status" value="1"/>
</dbReference>
<dbReference type="InterPro" id="IPR001452">
    <property type="entry name" value="SH3_domain"/>
</dbReference>
<organism evidence="11 12">
    <name type="scientific">Lottia gigantea</name>
    <name type="common">Giant owl limpet</name>
    <dbReference type="NCBI Taxonomy" id="225164"/>
    <lineage>
        <taxon>Eukaryota</taxon>
        <taxon>Metazoa</taxon>
        <taxon>Spiralia</taxon>
        <taxon>Lophotrochozoa</taxon>
        <taxon>Mollusca</taxon>
        <taxon>Gastropoda</taxon>
        <taxon>Patellogastropoda</taxon>
        <taxon>Lottioidea</taxon>
        <taxon>Lottiidae</taxon>
        <taxon>Lottia</taxon>
    </lineage>
</organism>
<dbReference type="PROSITE" id="PS50002">
    <property type="entry name" value="SH3"/>
    <property type="match status" value="1"/>
</dbReference>
<dbReference type="SUPFAM" id="SSF103657">
    <property type="entry name" value="BAR/IMD domain-like"/>
    <property type="match status" value="1"/>
</dbReference>
<reference evidence="11 12" key="1">
    <citation type="journal article" date="2013" name="Nature">
        <title>Insights into bilaterian evolution from three spiralian genomes.</title>
        <authorList>
            <person name="Simakov O."/>
            <person name="Marletaz F."/>
            <person name="Cho S.J."/>
            <person name="Edsinger-Gonzales E."/>
            <person name="Havlak P."/>
            <person name="Hellsten U."/>
            <person name="Kuo D.H."/>
            <person name="Larsson T."/>
            <person name="Lv J."/>
            <person name="Arendt D."/>
            <person name="Savage R."/>
            <person name="Osoegawa K."/>
            <person name="de Jong P."/>
            <person name="Grimwood J."/>
            <person name="Chapman J.A."/>
            <person name="Shapiro H."/>
            <person name="Aerts A."/>
            <person name="Otillar R.P."/>
            <person name="Terry A.Y."/>
            <person name="Boore J.L."/>
            <person name="Grigoriev I.V."/>
            <person name="Lindberg D.R."/>
            <person name="Seaver E.C."/>
            <person name="Weisblat D.A."/>
            <person name="Putnam N.H."/>
            <person name="Rokhsar D.S."/>
        </authorList>
    </citation>
    <scope>NUCLEOTIDE SEQUENCE [LARGE SCALE GENOMIC DNA]</scope>
</reference>
<evidence type="ECO:0000256" key="5">
    <source>
        <dbReference type="ARBA" id="ARBA00023054"/>
    </source>
</evidence>
<name>V3ZUJ3_LOTGI</name>
<evidence type="ECO:0000256" key="6">
    <source>
        <dbReference type="ARBA" id="ARBA00023212"/>
    </source>
</evidence>
<dbReference type="InterPro" id="IPR036028">
    <property type="entry name" value="SH3-like_dom_sf"/>
</dbReference>
<dbReference type="Gene3D" id="1.20.1270.60">
    <property type="entry name" value="Arfaptin homology (AH) domain/BAR domain"/>
    <property type="match status" value="1"/>
</dbReference>
<dbReference type="SMART" id="SM00326">
    <property type="entry name" value="SH3"/>
    <property type="match status" value="1"/>
</dbReference>
<dbReference type="FunFam" id="2.30.30.40:FF:000072">
    <property type="entry name" value="Unconventional Myosin IB"/>
    <property type="match status" value="1"/>
</dbReference>
<evidence type="ECO:0000256" key="7">
    <source>
        <dbReference type="PROSITE-ProRule" id="PRU00192"/>
    </source>
</evidence>
<evidence type="ECO:0000313" key="11">
    <source>
        <dbReference type="EMBL" id="ESO86250.1"/>
    </source>
</evidence>
<dbReference type="InterPro" id="IPR057870">
    <property type="entry name" value="HR1_TOCA"/>
</dbReference>
<dbReference type="GO" id="GO:0005886">
    <property type="term" value="C:plasma membrane"/>
    <property type="evidence" value="ECO:0007669"/>
    <property type="project" value="TreeGrafter"/>
</dbReference>
<evidence type="ECO:0000256" key="2">
    <source>
        <dbReference type="ARBA" id="ARBA00022443"/>
    </source>
</evidence>
<dbReference type="HOGENOM" id="CLU_027170_0_0_1"/>
<dbReference type="InterPro" id="IPR027267">
    <property type="entry name" value="AH/BAR_dom_sf"/>
</dbReference>
<dbReference type="SMART" id="SM00055">
    <property type="entry name" value="FCH"/>
    <property type="match status" value="1"/>
</dbReference>
<comment type="subcellular location">
    <subcellularLocation>
        <location evidence="1">Cytoplasm</location>
        <location evidence="1">Cytoskeleton</location>
    </subcellularLocation>
</comment>
<evidence type="ECO:0000256" key="3">
    <source>
        <dbReference type="ARBA" id="ARBA00022490"/>
    </source>
</evidence>
<keyword evidence="5 8" id="KW-0175">Coiled coil</keyword>
<dbReference type="InterPro" id="IPR031160">
    <property type="entry name" value="F_BAR_dom"/>
</dbReference>
<proteinExistence type="predicted"/>
<accession>V3ZUJ3</accession>
<keyword evidence="2 7" id="KW-0728">SH3 domain</keyword>
<dbReference type="CDD" id="cd11823">
    <property type="entry name" value="SH3_Nostrin"/>
    <property type="match status" value="1"/>
</dbReference>
<dbReference type="OrthoDB" id="28357at2759"/>
<dbReference type="Gene3D" id="2.30.30.40">
    <property type="entry name" value="SH3 Domains"/>
    <property type="match status" value="1"/>
</dbReference>
<dbReference type="RefSeq" id="XP_009063022.1">
    <property type="nucleotide sequence ID" value="XM_009064774.1"/>
</dbReference>
<dbReference type="Pfam" id="PF00611">
    <property type="entry name" value="FCH"/>
    <property type="match status" value="1"/>
</dbReference>
<sequence>GQEGFEELRKYVKQGGEFCKEVASIIQERADLETTYAKSLSKLGKKLTNASAGTLGSLSDGWKTVAVAMEQEAELHKNLASGLYDDISKPLKTEIEQHTKSRKPIEAMVEKSLKTLTDRRTEEYKAKKAAFSCAKDYEKAEDTEIKSGKAKDVTKVGSVGHSNEKKCKQTRDLVKKADKEYTDCCYKAETARLDWDYIVKKCSSSMQQLEEERLRNMEHFLNKYNGHMTVIGPKIIQICDRLNESVISVDVNNDLRIVVQQKGVKGPRQQDQILLDCYAEDSQFAMKAERRRNALQNYLLYLHAHLERDRKGKEGTQTLMDVYKSRPNFGDADAQQEVIQNLEKITYTLNFLEASHYKISKCLAKQDQRTIPTHKFGDYIETTRDKQMTLQASVLQAARVLLSAAYFKYDPHCKWVRIIRERSMPRDLALEGNSEYSYSAGSYSGSTEGYYSEVDNRHDDSFSSEEEDYVTIGRCKVLYDYSATRGDEISIKTGEIINIYEKQTDGWWKGELQGKVGIFPSTYIEEIDTKL</sequence>
<dbReference type="Pfam" id="PF25610">
    <property type="entry name" value="HR1_TOCA"/>
    <property type="match status" value="1"/>
</dbReference>
<feature type="domain" description="F-BAR" evidence="10">
    <location>
        <begin position="1"/>
        <end position="254"/>
    </location>
</feature>
<feature type="domain" description="SH3" evidence="9">
    <location>
        <begin position="470"/>
        <end position="529"/>
    </location>
</feature>
<dbReference type="PRINTS" id="PR00452">
    <property type="entry name" value="SH3DOMAIN"/>
</dbReference>
<dbReference type="InterPro" id="IPR035656">
    <property type="entry name" value="Nostrin_SH3"/>
</dbReference>
<evidence type="ECO:0008006" key="13">
    <source>
        <dbReference type="Google" id="ProtNLM"/>
    </source>
</evidence>
<evidence type="ECO:0000259" key="9">
    <source>
        <dbReference type="PROSITE" id="PS50002"/>
    </source>
</evidence>
<dbReference type="OMA" id="HRLARFQ"/>
<dbReference type="EMBL" id="KB203115">
    <property type="protein sequence ID" value="ESO86250.1"/>
    <property type="molecule type" value="Genomic_DNA"/>
</dbReference>
<keyword evidence="6" id="KW-0206">Cytoskeleton</keyword>
<evidence type="ECO:0000313" key="12">
    <source>
        <dbReference type="Proteomes" id="UP000030746"/>
    </source>
</evidence>
<dbReference type="AlphaFoldDB" id="V3ZUJ3"/>
<gene>
    <name evidence="11" type="ORF">LOTGIDRAFT_129539</name>
</gene>
<dbReference type="GeneID" id="20232966"/>
<evidence type="ECO:0000256" key="1">
    <source>
        <dbReference type="ARBA" id="ARBA00004245"/>
    </source>
</evidence>
<dbReference type="PROSITE" id="PS51741">
    <property type="entry name" value="F_BAR"/>
    <property type="match status" value="1"/>
</dbReference>
<dbReference type="KEGG" id="lgi:LOTGIDRAFT_129539"/>
<evidence type="ECO:0000259" key="10">
    <source>
        <dbReference type="PROSITE" id="PS51741"/>
    </source>
</evidence>
<protein>
    <recommendedName>
        <fullName evidence="13">SH3 domain-containing protein</fullName>
    </recommendedName>
</protein>
<dbReference type="SUPFAM" id="SSF50044">
    <property type="entry name" value="SH3-domain"/>
    <property type="match status" value="1"/>
</dbReference>
<dbReference type="GO" id="GO:0005737">
    <property type="term" value="C:cytoplasm"/>
    <property type="evidence" value="ECO:0007669"/>
    <property type="project" value="TreeGrafter"/>
</dbReference>
<dbReference type="PANTHER" id="PTHR23065">
    <property type="entry name" value="PROLINE-SERINE-THREONINE PHOSPHATASE INTERACTING PROTEIN 1"/>
    <property type="match status" value="1"/>
</dbReference>
<keyword evidence="12" id="KW-1185">Reference proteome</keyword>
<dbReference type="Pfam" id="PF00018">
    <property type="entry name" value="SH3_1"/>
    <property type="match status" value="1"/>
</dbReference>
<evidence type="ECO:0000256" key="4">
    <source>
        <dbReference type="ARBA" id="ARBA00022553"/>
    </source>
</evidence>
<dbReference type="Proteomes" id="UP000030746">
    <property type="component" value="Unassembled WGS sequence"/>
</dbReference>
<keyword evidence="4" id="KW-0597">Phosphoprotein</keyword>
<dbReference type="CTD" id="20232966"/>
<dbReference type="InterPro" id="IPR001060">
    <property type="entry name" value="FCH_dom"/>
</dbReference>
<evidence type="ECO:0000256" key="8">
    <source>
        <dbReference type="PROSITE-ProRule" id="PRU01077"/>
    </source>
</evidence>
<keyword evidence="3" id="KW-0963">Cytoplasm</keyword>